<evidence type="ECO:0000313" key="4">
    <source>
        <dbReference type="EMBL" id="KAK3360332.1"/>
    </source>
</evidence>
<evidence type="ECO:0000256" key="3">
    <source>
        <dbReference type="SAM" id="Phobius"/>
    </source>
</evidence>
<organism evidence="4 5">
    <name type="scientific">Lasiosphaeria hispida</name>
    <dbReference type="NCBI Taxonomy" id="260671"/>
    <lineage>
        <taxon>Eukaryota</taxon>
        <taxon>Fungi</taxon>
        <taxon>Dikarya</taxon>
        <taxon>Ascomycota</taxon>
        <taxon>Pezizomycotina</taxon>
        <taxon>Sordariomycetes</taxon>
        <taxon>Sordariomycetidae</taxon>
        <taxon>Sordariales</taxon>
        <taxon>Lasiosphaeriaceae</taxon>
        <taxon>Lasiosphaeria</taxon>
    </lineage>
</organism>
<gene>
    <name evidence="4" type="ORF">B0T25DRAFT_629474</name>
</gene>
<feature type="transmembrane region" description="Helical" evidence="3">
    <location>
        <begin position="12"/>
        <end position="32"/>
    </location>
</feature>
<dbReference type="AlphaFoldDB" id="A0AAJ0HS92"/>
<keyword evidence="3" id="KW-0472">Membrane</keyword>
<accession>A0AAJ0HS92</accession>
<feature type="compositionally biased region" description="Low complexity" evidence="2">
    <location>
        <begin position="550"/>
        <end position="560"/>
    </location>
</feature>
<reference evidence="4" key="2">
    <citation type="submission" date="2023-06" db="EMBL/GenBank/DDBJ databases">
        <authorList>
            <consortium name="Lawrence Berkeley National Laboratory"/>
            <person name="Haridas S."/>
            <person name="Hensen N."/>
            <person name="Bonometti L."/>
            <person name="Westerberg I."/>
            <person name="Brannstrom I.O."/>
            <person name="Guillou S."/>
            <person name="Cros-Aarteil S."/>
            <person name="Calhoun S."/>
            <person name="Kuo A."/>
            <person name="Mondo S."/>
            <person name="Pangilinan J."/>
            <person name="Riley R."/>
            <person name="Labutti K."/>
            <person name="Andreopoulos B."/>
            <person name="Lipzen A."/>
            <person name="Chen C."/>
            <person name="Yanf M."/>
            <person name="Daum C."/>
            <person name="Ng V."/>
            <person name="Clum A."/>
            <person name="Steindorff A."/>
            <person name="Ohm R."/>
            <person name="Martin F."/>
            <person name="Silar P."/>
            <person name="Natvig D."/>
            <person name="Lalanne C."/>
            <person name="Gautier V."/>
            <person name="Ament-Velasquez S.L."/>
            <person name="Kruys A."/>
            <person name="Hutchinson M.I."/>
            <person name="Powell A.J."/>
            <person name="Barry K."/>
            <person name="Miller A.N."/>
            <person name="Grigoriev I.V."/>
            <person name="Debuchy R."/>
            <person name="Gladieux P."/>
            <person name="Thoren M.H."/>
            <person name="Johannesson H."/>
        </authorList>
    </citation>
    <scope>NUCLEOTIDE SEQUENCE</scope>
    <source>
        <strain evidence="4">CBS 955.72</strain>
    </source>
</reference>
<keyword evidence="3" id="KW-0812">Transmembrane</keyword>
<evidence type="ECO:0000256" key="1">
    <source>
        <dbReference type="SAM" id="Coils"/>
    </source>
</evidence>
<dbReference type="Proteomes" id="UP001275084">
    <property type="component" value="Unassembled WGS sequence"/>
</dbReference>
<keyword evidence="5" id="KW-1185">Reference proteome</keyword>
<feature type="region of interest" description="Disordered" evidence="2">
    <location>
        <begin position="525"/>
        <end position="611"/>
    </location>
</feature>
<dbReference type="EMBL" id="JAUIQD010000002">
    <property type="protein sequence ID" value="KAK3360332.1"/>
    <property type="molecule type" value="Genomic_DNA"/>
</dbReference>
<keyword evidence="1" id="KW-0175">Coiled coil</keyword>
<feature type="compositionally biased region" description="Basic residues" evidence="2">
    <location>
        <begin position="592"/>
        <end position="602"/>
    </location>
</feature>
<sequence length="792" mass="86782">MFGLGLDFARLLAFMLAFLLGIAFLGPIGVSFEMFGNVLESLLPASFVRASGMFASFLNDMFSNDAVRERLFSEYAKLRAELTKQRPYFDELSRQYLRGLIEYNDIASSYRNGAVTTLRPNNCPTIKDYQHVDPNEPNALYTIIRQLYNHTDLQVEWLSDKLDLLRPVIAHNRAAIEQLESSRLQEALAMEELEDKIKEDKRKLRLASQQPSYFYRGPIREKAALQYYPRPRPRMRLQLPTPMPPRPEEVHQEVQMVIYQPPVPVDTPAGYLPPAPIDMGAGAEDLSMVYTHGTLDIDTEMLDSPETIDHPVLPEPFAVPAHPAVPAFSAAPALPSGHQTQDNLQGAGTDPLFMEQLCSSFRNLSLACFDSTPASTGFADAAQEVQYMALLQHVGNPVDVPVPTALALAPVPAPVMTPVPAPVMTPVPAPVMTPVPAPVMTPVPAPVMTPVPAPVMTPVPAPVMMPVPAPVMTPVPAPVMTPVPAPVTTPVPAPVPQPIGALVGTGFPHADSFPGHSSVLNILQQQPQPSEPHSFDFSAPGLSSLQTPHQPEAPSWSQEPQPQPQPSNPFNFSGPQPPLKPKAKAPSSSKGLKAKNKGKAAAKNKADNMYPRDDGDEVPLFAPMPTSSALLPSLPRPDVEVPEPARIITTKQLMDIHLRIARAAKDYFANRCKGKISAKNIEKWYAGALERIDGDYGELFFEDGTSSWSPRWDFDPKSAAEDTVKLFYCGQIGPQLDDDDSEEEDTRLGLLRPWFPGFSNAVRQGLLNVIRNLCEQEGIDLQDEISIYALSE</sequence>
<proteinExistence type="predicted"/>
<name>A0AAJ0HS92_9PEZI</name>
<feature type="coiled-coil region" evidence="1">
    <location>
        <begin position="176"/>
        <end position="210"/>
    </location>
</feature>
<reference evidence="4" key="1">
    <citation type="journal article" date="2023" name="Mol. Phylogenet. Evol.">
        <title>Genome-scale phylogeny and comparative genomics of the fungal order Sordariales.</title>
        <authorList>
            <person name="Hensen N."/>
            <person name="Bonometti L."/>
            <person name="Westerberg I."/>
            <person name="Brannstrom I.O."/>
            <person name="Guillou S."/>
            <person name="Cros-Aarteil S."/>
            <person name="Calhoun S."/>
            <person name="Haridas S."/>
            <person name="Kuo A."/>
            <person name="Mondo S."/>
            <person name="Pangilinan J."/>
            <person name="Riley R."/>
            <person name="LaButti K."/>
            <person name="Andreopoulos B."/>
            <person name="Lipzen A."/>
            <person name="Chen C."/>
            <person name="Yan M."/>
            <person name="Daum C."/>
            <person name="Ng V."/>
            <person name="Clum A."/>
            <person name="Steindorff A."/>
            <person name="Ohm R.A."/>
            <person name="Martin F."/>
            <person name="Silar P."/>
            <person name="Natvig D.O."/>
            <person name="Lalanne C."/>
            <person name="Gautier V."/>
            <person name="Ament-Velasquez S.L."/>
            <person name="Kruys A."/>
            <person name="Hutchinson M.I."/>
            <person name="Powell A.J."/>
            <person name="Barry K."/>
            <person name="Miller A.N."/>
            <person name="Grigoriev I.V."/>
            <person name="Debuchy R."/>
            <person name="Gladieux P."/>
            <person name="Hiltunen Thoren M."/>
            <person name="Johannesson H."/>
        </authorList>
    </citation>
    <scope>NUCLEOTIDE SEQUENCE</scope>
    <source>
        <strain evidence="4">CBS 955.72</strain>
    </source>
</reference>
<comment type="caution">
    <text evidence="4">The sequence shown here is derived from an EMBL/GenBank/DDBJ whole genome shotgun (WGS) entry which is preliminary data.</text>
</comment>
<protein>
    <submittedName>
        <fullName evidence="4">Uncharacterized protein</fullName>
    </submittedName>
</protein>
<evidence type="ECO:0000256" key="2">
    <source>
        <dbReference type="SAM" id="MobiDB-lite"/>
    </source>
</evidence>
<evidence type="ECO:0000313" key="5">
    <source>
        <dbReference type="Proteomes" id="UP001275084"/>
    </source>
</evidence>
<keyword evidence="3" id="KW-1133">Transmembrane helix</keyword>